<dbReference type="RefSeq" id="WP_166576691.1">
    <property type="nucleotide sequence ID" value="NZ_JASHIF010000002.1"/>
</dbReference>
<dbReference type="SUPFAM" id="SSF53756">
    <property type="entry name" value="UDP-Glycosyltransferase/glycogen phosphorylase"/>
    <property type="match status" value="1"/>
</dbReference>
<organism evidence="1 2">
    <name type="scientific">Flectobacillus roseus</name>
    <dbReference type="NCBI Taxonomy" id="502259"/>
    <lineage>
        <taxon>Bacteria</taxon>
        <taxon>Pseudomonadati</taxon>
        <taxon>Bacteroidota</taxon>
        <taxon>Cytophagia</taxon>
        <taxon>Cytophagales</taxon>
        <taxon>Flectobacillaceae</taxon>
        <taxon>Flectobacillus</taxon>
    </lineage>
</organism>
<reference evidence="1 2" key="1">
    <citation type="submission" date="2023-05" db="EMBL/GenBank/DDBJ databases">
        <title>Novel species of genus Flectobacillus isolated from stream in China.</title>
        <authorList>
            <person name="Lu H."/>
        </authorList>
    </citation>
    <scope>NUCLEOTIDE SEQUENCE [LARGE SCALE GENOMIC DNA]</scope>
    <source>
        <strain evidence="1 2">KCTC 42575</strain>
    </source>
</reference>
<accession>A0ABT6Y4N0</accession>
<dbReference type="Proteomes" id="UP001236507">
    <property type="component" value="Unassembled WGS sequence"/>
</dbReference>
<gene>
    <name evidence="1" type="ORF">QM524_03330</name>
</gene>
<name>A0ABT6Y4N0_9BACT</name>
<proteinExistence type="predicted"/>
<sequence>MSKFLFVVQGEGRGHLTQAISLSEILTSAGHEVVAVLVGKGNNQKLPSFFQEAIQAPIETFPSPSLVYGQGKALRVWDTISTHLLKFPLYCKSVKYLKEQIDYYQPDVVINFYEMICGLYFSTYRPNIPCICIAHQYLLLHEQFDNISKHWFDRFLLNFNTKVTALGSTQKLALSFDKMENDLNRNIAVVPPLLRTEVKKLNPTSKPFVLAYITHHKLAEDIANWHENHRDVQIHCFWNNPDFSDEWAVRENLTFHQVNAEKFLTMMENCSGLVCTAGFESVCEAMYLGKPIMMVPVPNHIEQMINAHDGQRAGAGIASTEFDFSKFLAYLPQHQSIQNEFIDWQHQANRLFLHYLETLTQKPTQIFTFKPSGSRLGSWWRQLAFR</sequence>
<dbReference type="Gene3D" id="3.40.50.2000">
    <property type="entry name" value="Glycogen Phosphorylase B"/>
    <property type="match status" value="1"/>
</dbReference>
<dbReference type="PANTHER" id="PTHR21015:SF22">
    <property type="entry name" value="GLYCOSYLTRANSFERASE"/>
    <property type="match status" value="1"/>
</dbReference>
<dbReference type="PANTHER" id="PTHR21015">
    <property type="entry name" value="UDP-N-ACETYLGLUCOSAMINE--N-ACETYLMURAMYL-(PENTAPEPTIDE) PYROPHOSPHORYL-UNDECAPRENOL N-ACETYLGLUCOSAMINE TRANSFERASE 1"/>
    <property type="match status" value="1"/>
</dbReference>
<keyword evidence="2" id="KW-1185">Reference proteome</keyword>
<dbReference type="EMBL" id="JASHIF010000002">
    <property type="protein sequence ID" value="MDI9858236.1"/>
    <property type="molecule type" value="Genomic_DNA"/>
</dbReference>
<evidence type="ECO:0000313" key="2">
    <source>
        <dbReference type="Proteomes" id="UP001236507"/>
    </source>
</evidence>
<protein>
    <submittedName>
        <fullName evidence="1">Glycosyltransferase family protein</fullName>
    </submittedName>
</protein>
<dbReference type="Pfam" id="PF13528">
    <property type="entry name" value="Glyco_trans_1_3"/>
    <property type="match status" value="1"/>
</dbReference>
<evidence type="ECO:0000313" key="1">
    <source>
        <dbReference type="EMBL" id="MDI9858236.1"/>
    </source>
</evidence>
<comment type="caution">
    <text evidence="1">The sequence shown here is derived from an EMBL/GenBank/DDBJ whole genome shotgun (WGS) entry which is preliminary data.</text>
</comment>